<evidence type="ECO:0000256" key="1">
    <source>
        <dbReference type="SAM" id="Phobius"/>
    </source>
</evidence>
<name>A0A7Z0BCI6_9ACTN</name>
<dbReference type="Pfam" id="PF14015">
    <property type="entry name" value="DUF4231"/>
    <property type="match status" value="1"/>
</dbReference>
<keyword evidence="1" id="KW-1133">Transmembrane helix</keyword>
<evidence type="ECO:0008006" key="4">
    <source>
        <dbReference type="Google" id="ProtNLM"/>
    </source>
</evidence>
<gene>
    <name evidence="2" type="ORF">HNR22_000059</name>
</gene>
<dbReference type="EMBL" id="JACCHK010000001">
    <property type="protein sequence ID" value="NYH40332.1"/>
    <property type="molecule type" value="Genomic_DNA"/>
</dbReference>
<feature type="transmembrane region" description="Helical" evidence="1">
    <location>
        <begin position="86"/>
        <end position="108"/>
    </location>
</feature>
<keyword evidence="1" id="KW-0472">Membrane</keyword>
<dbReference type="InterPro" id="IPR025325">
    <property type="entry name" value="DUF4231"/>
</dbReference>
<evidence type="ECO:0000313" key="2">
    <source>
        <dbReference type="EMBL" id="NYH40332.1"/>
    </source>
</evidence>
<keyword evidence="1" id="KW-0812">Transmembrane</keyword>
<evidence type="ECO:0000313" key="3">
    <source>
        <dbReference type="Proteomes" id="UP000523545"/>
    </source>
</evidence>
<keyword evidence="3" id="KW-1185">Reference proteome</keyword>
<sequence>MTVTGAGSLLVAVVDGAQVPTPRDTPAQEPGPGLSASGYLTDRLAQYQSWYDKKAVKAKATHLRTRTAAVVGGSLVPVLVNLDFPYAQAVTTVVSLIVAGAVSLESVFRYREQWKNYRSTEQTLGHERIYFLTRTGVYTDLDDVTAFANLVERVEATIANENAATLSVMTQVGFAGEDGQAAIERQGSRQ</sequence>
<dbReference type="AlphaFoldDB" id="A0A7Z0BCI6"/>
<dbReference type="NCBIfam" id="NF033634">
    <property type="entry name" value="SLATT_1"/>
    <property type="match status" value="1"/>
</dbReference>
<protein>
    <recommendedName>
        <fullName evidence="4">DUF4231 domain-containing protein</fullName>
    </recommendedName>
</protein>
<comment type="caution">
    <text evidence="2">The sequence shown here is derived from an EMBL/GenBank/DDBJ whole genome shotgun (WGS) entry which is preliminary data.</text>
</comment>
<accession>A0A7Z0BCI6</accession>
<organism evidence="2 3">
    <name type="scientific">Micromonospora jinlongensis</name>
    <dbReference type="NCBI Taxonomy" id="1287877"/>
    <lineage>
        <taxon>Bacteria</taxon>
        <taxon>Bacillati</taxon>
        <taxon>Actinomycetota</taxon>
        <taxon>Actinomycetes</taxon>
        <taxon>Micromonosporales</taxon>
        <taxon>Micromonosporaceae</taxon>
        <taxon>Micromonospora</taxon>
    </lineage>
</organism>
<dbReference type="Proteomes" id="UP000523545">
    <property type="component" value="Unassembled WGS sequence"/>
</dbReference>
<reference evidence="2 3" key="1">
    <citation type="submission" date="2020-07" db="EMBL/GenBank/DDBJ databases">
        <title>Sequencing the genomes of 1000 actinobacteria strains.</title>
        <authorList>
            <person name="Klenk H.-P."/>
        </authorList>
    </citation>
    <scope>NUCLEOTIDE SEQUENCE [LARGE SCALE GENOMIC DNA]</scope>
    <source>
        <strain evidence="2 3">DSM 45876</strain>
    </source>
</reference>
<dbReference type="RefSeq" id="WP_218906093.1">
    <property type="nucleotide sequence ID" value="NZ_JACCHK010000001.1"/>
</dbReference>
<proteinExistence type="predicted"/>